<keyword evidence="4" id="KW-1185">Reference proteome</keyword>
<keyword evidence="3" id="KW-0012">Acyltransferase</keyword>
<feature type="domain" description="Acyltransferase 3" evidence="2">
    <location>
        <begin position="78"/>
        <end position="455"/>
    </location>
</feature>
<comment type="caution">
    <text evidence="3">The sequence shown here is derived from an EMBL/GenBank/DDBJ whole genome shotgun (WGS) entry which is preliminary data.</text>
</comment>
<dbReference type="GO" id="GO:0016747">
    <property type="term" value="F:acyltransferase activity, transferring groups other than amino-acyl groups"/>
    <property type="evidence" value="ECO:0007669"/>
    <property type="project" value="InterPro"/>
</dbReference>
<evidence type="ECO:0000313" key="3">
    <source>
        <dbReference type="EMBL" id="KAH6645771.1"/>
    </source>
</evidence>
<keyword evidence="1" id="KW-0472">Membrane</keyword>
<keyword evidence="1" id="KW-1133">Transmembrane helix</keyword>
<feature type="transmembrane region" description="Helical" evidence="1">
    <location>
        <begin position="437"/>
        <end position="458"/>
    </location>
</feature>
<dbReference type="EMBL" id="JAGPXC010000010">
    <property type="protein sequence ID" value="KAH6645771.1"/>
    <property type="molecule type" value="Genomic_DNA"/>
</dbReference>
<dbReference type="Proteomes" id="UP000758603">
    <property type="component" value="Unassembled WGS sequence"/>
</dbReference>
<gene>
    <name evidence="3" type="ORF">BKA67DRAFT_663657</name>
</gene>
<dbReference type="Pfam" id="PF01757">
    <property type="entry name" value="Acyl_transf_3"/>
    <property type="match status" value="1"/>
</dbReference>
<proteinExistence type="predicted"/>
<dbReference type="AlphaFoldDB" id="A0A9P8UBS2"/>
<feature type="transmembrane region" description="Helical" evidence="1">
    <location>
        <begin position="324"/>
        <end position="343"/>
    </location>
</feature>
<evidence type="ECO:0000256" key="1">
    <source>
        <dbReference type="SAM" id="Phobius"/>
    </source>
</evidence>
<dbReference type="PANTHER" id="PTHR23028:SF134">
    <property type="entry name" value="PUTATIVE (AFU_ORTHOLOGUE AFUA_4G08520)-RELATED"/>
    <property type="match status" value="1"/>
</dbReference>
<feature type="transmembrane region" description="Helical" evidence="1">
    <location>
        <begin position="399"/>
        <end position="417"/>
    </location>
</feature>
<feature type="transmembrane region" description="Helical" evidence="1">
    <location>
        <begin position="368"/>
        <end position="387"/>
    </location>
</feature>
<reference evidence="3" key="1">
    <citation type="journal article" date="2021" name="Nat. Commun.">
        <title>Genetic determinants of endophytism in the Arabidopsis root mycobiome.</title>
        <authorList>
            <person name="Mesny F."/>
            <person name="Miyauchi S."/>
            <person name="Thiergart T."/>
            <person name="Pickel B."/>
            <person name="Atanasova L."/>
            <person name="Karlsson M."/>
            <person name="Huettel B."/>
            <person name="Barry K.W."/>
            <person name="Haridas S."/>
            <person name="Chen C."/>
            <person name="Bauer D."/>
            <person name="Andreopoulos W."/>
            <person name="Pangilinan J."/>
            <person name="LaButti K."/>
            <person name="Riley R."/>
            <person name="Lipzen A."/>
            <person name="Clum A."/>
            <person name="Drula E."/>
            <person name="Henrissat B."/>
            <person name="Kohler A."/>
            <person name="Grigoriev I.V."/>
            <person name="Martin F.M."/>
            <person name="Hacquard S."/>
        </authorList>
    </citation>
    <scope>NUCLEOTIDE SEQUENCE</scope>
    <source>
        <strain evidence="3">MPI-SDFR-AT-0073</strain>
    </source>
</reference>
<accession>A0A9P8UBS2</accession>
<feature type="transmembrane region" description="Helical" evidence="1">
    <location>
        <begin position="217"/>
        <end position="237"/>
    </location>
</feature>
<feature type="transmembrane region" description="Helical" evidence="1">
    <location>
        <begin position="249"/>
        <end position="267"/>
    </location>
</feature>
<sequence>MSQISQLVDYLLTRRFGYHSIASDTPDGVLSGKHHPVDRGCVHSKLHFQWLWSVLPYFLTAPLGKSNRKLPKVSSTSYLNGLRGVACLIVYNYHIMGDFFGDVIFHAFGAEPAAQNLIFVQFPIIRVLYAGTAMVCLFFVLSGFVLSYSPLQKIDSNGSSNNLLASLSGALLRRGIRLFVPMVGLAITTCLVTYFFPASSPPHWLPHNMTFFGYVGHYIEITLGAMSPWASGLPLSFEHCWTLAFEYRGSLIVYLCCVAASKLTTLMRKSGLLWVTFMSLFYGKWDIATFTSGMLLAELHHCPLSHDFRIFSRISSRCSSSTKFALVTLLLLFSLVCCSWPQAGPETEPFRSAVVLTPVVFRNTPEDFMVYWGSFGAFTLLAALENLTSVQWLLSTTPFLYLGEISFSFYLLHWLMYHVPGKQLYIYLRIHGWNELISFWAFYTSTLVMLVIAADLYWRAVDVNSVRLSKYLVDRLGRKDGSDPATQTISRAPSVPVEDIRNQVENV</sequence>
<dbReference type="InterPro" id="IPR050879">
    <property type="entry name" value="Acyltransferase_3"/>
</dbReference>
<dbReference type="OrthoDB" id="5819582at2759"/>
<evidence type="ECO:0000313" key="4">
    <source>
        <dbReference type="Proteomes" id="UP000758603"/>
    </source>
</evidence>
<dbReference type="RefSeq" id="XP_045952285.1">
    <property type="nucleotide sequence ID" value="XM_046108222.1"/>
</dbReference>
<keyword evidence="1" id="KW-0812">Transmembrane</keyword>
<dbReference type="PANTHER" id="PTHR23028">
    <property type="entry name" value="ACETYLTRANSFERASE"/>
    <property type="match status" value="1"/>
</dbReference>
<organism evidence="3 4">
    <name type="scientific">Truncatella angustata</name>
    <dbReference type="NCBI Taxonomy" id="152316"/>
    <lineage>
        <taxon>Eukaryota</taxon>
        <taxon>Fungi</taxon>
        <taxon>Dikarya</taxon>
        <taxon>Ascomycota</taxon>
        <taxon>Pezizomycotina</taxon>
        <taxon>Sordariomycetes</taxon>
        <taxon>Xylariomycetidae</taxon>
        <taxon>Amphisphaeriales</taxon>
        <taxon>Sporocadaceae</taxon>
        <taxon>Truncatella</taxon>
    </lineage>
</organism>
<evidence type="ECO:0000259" key="2">
    <source>
        <dbReference type="Pfam" id="PF01757"/>
    </source>
</evidence>
<dbReference type="GeneID" id="70137113"/>
<name>A0A9P8UBS2_9PEZI</name>
<feature type="transmembrane region" description="Helical" evidence="1">
    <location>
        <begin position="127"/>
        <end position="148"/>
    </location>
</feature>
<dbReference type="InterPro" id="IPR002656">
    <property type="entry name" value="Acyl_transf_3_dom"/>
</dbReference>
<keyword evidence="3" id="KW-0808">Transferase</keyword>
<feature type="transmembrane region" description="Helical" evidence="1">
    <location>
        <begin position="178"/>
        <end position="197"/>
    </location>
</feature>
<protein>
    <submittedName>
        <fullName evidence="3">Acyltransferase family-domain-containing protein</fullName>
    </submittedName>
</protein>
<feature type="transmembrane region" description="Helical" evidence="1">
    <location>
        <begin position="287"/>
        <end position="304"/>
    </location>
</feature>